<dbReference type="InterPro" id="IPR006311">
    <property type="entry name" value="TAT_signal"/>
</dbReference>
<dbReference type="RefSeq" id="WP_394819251.1">
    <property type="nucleotide sequence ID" value="NZ_JAWJZY010000002.1"/>
</dbReference>
<sequence>MKNMFSRREALRLSAAAAIMGALPACTVIDGKNTTTLVLNVAKIRAYAQAGLNAASTILSIPPVAAALGVGVAAAISAASEGVSAALSAFEAEAGDQVTIVYNSDSLKTKVDALLTELEKLSESLAKALTSVSTELDDKTRADVTTALDALRTIVAIFEALLSGTIAVGAACGRAKGPSMTEAQALATLHVTA</sequence>
<dbReference type="PROSITE" id="PS51318">
    <property type="entry name" value="TAT"/>
    <property type="match status" value="1"/>
</dbReference>
<dbReference type="EMBL" id="JAWJZY010000002">
    <property type="protein sequence ID" value="MEE8658300.1"/>
    <property type="molecule type" value="Genomic_DNA"/>
</dbReference>
<reference evidence="2 3" key="1">
    <citation type="submission" date="2023-10" db="EMBL/GenBank/DDBJ databases">
        <title>Sorlinia euscelidii gen. nov., sp. nov., an acetic acid bacteria isolated from the gut of Euscelidius variegatus emitter.</title>
        <authorList>
            <person name="Michoud G."/>
            <person name="Marasco R."/>
            <person name="Seferji K."/>
            <person name="Gonella E."/>
            <person name="Garuglieri E."/>
            <person name="Alma A."/>
            <person name="Mapelli F."/>
            <person name="Borin S."/>
            <person name="Daffonchio D."/>
            <person name="Crotti E."/>
        </authorList>
    </citation>
    <scope>NUCLEOTIDE SEQUENCE [LARGE SCALE GENOMIC DNA]</scope>
    <source>
        <strain evidence="2 3">EV16P</strain>
    </source>
</reference>
<dbReference type="Proteomes" id="UP001312908">
    <property type="component" value="Unassembled WGS sequence"/>
</dbReference>
<name>A0ABU7U1E9_9PROT</name>
<organism evidence="2 3">
    <name type="scientific">Sorlinia euscelidii</name>
    <dbReference type="NCBI Taxonomy" id="3081148"/>
    <lineage>
        <taxon>Bacteria</taxon>
        <taxon>Pseudomonadati</taxon>
        <taxon>Pseudomonadota</taxon>
        <taxon>Alphaproteobacteria</taxon>
        <taxon>Acetobacterales</taxon>
        <taxon>Acetobacteraceae</taxon>
        <taxon>Sorlinia</taxon>
    </lineage>
</organism>
<gene>
    <name evidence="2" type="ORF">DOFOFD_04665</name>
</gene>
<keyword evidence="1" id="KW-0175">Coiled coil</keyword>
<accession>A0ABU7U1E9</accession>
<comment type="caution">
    <text evidence="2">The sequence shown here is derived from an EMBL/GenBank/DDBJ whole genome shotgun (WGS) entry which is preliminary data.</text>
</comment>
<evidence type="ECO:0000313" key="2">
    <source>
        <dbReference type="EMBL" id="MEE8658300.1"/>
    </source>
</evidence>
<protein>
    <submittedName>
        <fullName evidence="2">Uncharacterized protein</fullName>
    </submittedName>
</protein>
<evidence type="ECO:0000313" key="3">
    <source>
        <dbReference type="Proteomes" id="UP001312908"/>
    </source>
</evidence>
<evidence type="ECO:0000256" key="1">
    <source>
        <dbReference type="SAM" id="Coils"/>
    </source>
</evidence>
<proteinExistence type="predicted"/>
<keyword evidence="3" id="KW-1185">Reference proteome</keyword>
<feature type="coiled-coil region" evidence="1">
    <location>
        <begin position="104"/>
        <end position="131"/>
    </location>
</feature>